<dbReference type="InterPro" id="IPR039261">
    <property type="entry name" value="FNR_nucleotide-bd"/>
</dbReference>
<dbReference type="PROSITE" id="PS51384">
    <property type="entry name" value="FAD_FR"/>
    <property type="match status" value="1"/>
</dbReference>
<dbReference type="InterPro" id="IPR039374">
    <property type="entry name" value="SIP_fam"/>
</dbReference>
<organism evidence="4 5">
    <name type="scientific">Achromobacter agilis</name>
    <dbReference type="NCBI Taxonomy" id="1353888"/>
    <lineage>
        <taxon>Bacteria</taxon>
        <taxon>Pseudomonadati</taxon>
        <taxon>Pseudomonadota</taxon>
        <taxon>Betaproteobacteria</taxon>
        <taxon>Burkholderiales</taxon>
        <taxon>Alcaligenaceae</taxon>
        <taxon>Achromobacter</taxon>
    </lineage>
</organism>
<evidence type="ECO:0000256" key="2">
    <source>
        <dbReference type="SAM" id="MobiDB-lite"/>
    </source>
</evidence>
<proteinExistence type="inferred from homology"/>
<dbReference type="RefSeq" id="WP_129526988.1">
    <property type="nucleotide sequence ID" value="NZ_UFQB01000005.1"/>
</dbReference>
<dbReference type="GO" id="GO:0052851">
    <property type="term" value="F:ferric-chelate reductase (NADPH) activity"/>
    <property type="evidence" value="ECO:0007669"/>
    <property type="project" value="UniProtKB-EC"/>
</dbReference>
<dbReference type="InterPro" id="IPR017927">
    <property type="entry name" value="FAD-bd_FR_type"/>
</dbReference>
<dbReference type="PANTHER" id="PTHR30157:SF0">
    <property type="entry name" value="NADPH-DEPENDENT FERRIC-CHELATE REDUCTASE"/>
    <property type="match status" value="1"/>
</dbReference>
<sequence length="271" mass="29288">MTRTDLNVERVRHDLKMRVLTVASVERIAGLLARVTFTGDDLHDFVSASFDDHVKLFLPADPSQPPALPTVGPDGVKFPEGAPKPVARDYTPRRYDTARKELVIDFVIHGDGPASTWAEQAAPGQQLGIGGPRGSFVVPKGFDWHVLIGDETALPAIARRLEELPTAAQALVLIEVPAESNEIPLPTAAQASIRWLHRNGTAPGHSVLLLEAARDLRLPPGEGYVWVAAESAVAKALREIMVAGHGIDKTRIRAASYWKRGAAAVHESHEG</sequence>
<dbReference type="AlphaFoldDB" id="A0A446C9Z0"/>
<dbReference type="EC" id="1.16.1.9" evidence="4"/>
<dbReference type="Pfam" id="PF04954">
    <property type="entry name" value="SIP"/>
    <property type="match status" value="1"/>
</dbReference>
<comment type="similarity">
    <text evidence="1">Belongs to the SIP oxidoreductase family.</text>
</comment>
<dbReference type="EMBL" id="UFQB01000005">
    <property type="protein sequence ID" value="SSW64656.1"/>
    <property type="molecule type" value="Genomic_DNA"/>
</dbReference>
<dbReference type="InterPro" id="IPR007037">
    <property type="entry name" value="SIP_rossman_dom"/>
</dbReference>
<keyword evidence="5" id="KW-1185">Reference proteome</keyword>
<dbReference type="CDD" id="cd06193">
    <property type="entry name" value="siderophore_interacting"/>
    <property type="match status" value="1"/>
</dbReference>
<feature type="region of interest" description="Disordered" evidence="2">
    <location>
        <begin position="65"/>
        <end position="89"/>
    </location>
</feature>
<dbReference type="PANTHER" id="PTHR30157">
    <property type="entry name" value="FERRIC REDUCTASE, NADPH-DEPENDENT"/>
    <property type="match status" value="1"/>
</dbReference>
<evidence type="ECO:0000313" key="5">
    <source>
        <dbReference type="Proteomes" id="UP000289184"/>
    </source>
</evidence>
<accession>A0A446C9Z0</accession>
<dbReference type="Pfam" id="PF08021">
    <property type="entry name" value="FAD_binding_9"/>
    <property type="match status" value="1"/>
</dbReference>
<evidence type="ECO:0000256" key="1">
    <source>
        <dbReference type="ARBA" id="ARBA00035644"/>
    </source>
</evidence>
<dbReference type="OrthoDB" id="9814826at2"/>
<dbReference type="Gene3D" id="2.40.30.10">
    <property type="entry name" value="Translation factors"/>
    <property type="match status" value="1"/>
</dbReference>
<dbReference type="Proteomes" id="UP000289184">
    <property type="component" value="Unassembled WGS sequence"/>
</dbReference>
<dbReference type="InterPro" id="IPR013113">
    <property type="entry name" value="SIP_FAD-bd"/>
</dbReference>
<feature type="domain" description="FAD-binding FR-type" evidence="3">
    <location>
        <begin position="15"/>
        <end position="139"/>
    </location>
</feature>
<dbReference type="FunFam" id="2.40.30.10:FF:000055">
    <property type="entry name" value="Siderophore-interacting family protein"/>
    <property type="match status" value="1"/>
</dbReference>
<reference evidence="4 5" key="1">
    <citation type="submission" date="2018-07" db="EMBL/GenBank/DDBJ databases">
        <authorList>
            <person name="Peeters C."/>
        </authorList>
    </citation>
    <scope>NUCLEOTIDE SEQUENCE [LARGE SCALE GENOMIC DNA]</scope>
    <source>
        <strain evidence="4 5">LMG 3411</strain>
    </source>
</reference>
<evidence type="ECO:0000259" key="3">
    <source>
        <dbReference type="PROSITE" id="PS51384"/>
    </source>
</evidence>
<dbReference type="Gene3D" id="3.40.50.80">
    <property type="entry name" value="Nucleotide-binding domain of ferredoxin-NADP reductase (FNR) module"/>
    <property type="match status" value="1"/>
</dbReference>
<protein>
    <submittedName>
        <fullName evidence="4">NADPH-dependent ferric-chelate reductase</fullName>
        <ecNumber evidence="4">1.16.1.9</ecNumber>
    </submittedName>
</protein>
<dbReference type="InterPro" id="IPR017938">
    <property type="entry name" value="Riboflavin_synthase-like_b-brl"/>
</dbReference>
<dbReference type="SUPFAM" id="SSF63380">
    <property type="entry name" value="Riboflavin synthase domain-like"/>
    <property type="match status" value="1"/>
</dbReference>
<keyword evidence="4" id="KW-0560">Oxidoreductase</keyword>
<gene>
    <name evidence="4" type="primary">yqjH</name>
    <name evidence="4" type="ORF">AGI3411_01756</name>
</gene>
<name>A0A446C9Z0_9BURK</name>
<evidence type="ECO:0000313" key="4">
    <source>
        <dbReference type="EMBL" id="SSW64656.1"/>
    </source>
</evidence>